<dbReference type="Gramene" id="KVI10626">
    <property type="protein sequence ID" value="KVI10626"/>
    <property type="gene ID" value="Ccrd_010999"/>
</dbReference>
<dbReference type="EMBL" id="LEKV01001010">
    <property type="protein sequence ID" value="KVI10626.1"/>
    <property type="molecule type" value="Genomic_DNA"/>
</dbReference>
<dbReference type="AlphaFoldDB" id="A0A103YK55"/>
<sequence length="69" mass="7823">MYVLQFVLLSVDVLHLGIHSSMLPYHHNLLINLFPLRLAELTGASTARHRVFFLHLQLAELTGASTTRQ</sequence>
<keyword evidence="2" id="KW-1185">Reference proteome</keyword>
<accession>A0A103YK55</accession>
<evidence type="ECO:0000313" key="2">
    <source>
        <dbReference type="Proteomes" id="UP000243975"/>
    </source>
</evidence>
<organism evidence="1 2">
    <name type="scientific">Cynara cardunculus var. scolymus</name>
    <name type="common">Globe artichoke</name>
    <name type="synonym">Cynara scolymus</name>
    <dbReference type="NCBI Taxonomy" id="59895"/>
    <lineage>
        <taxon>Eukaryota</taxon>
        <taxon>Viridiplantae</taxon>
        <taxon>Streptophyta</taxon>
        <taxon>Embryophyta</taxon>
        <taxon>Tracheophyta</taxon>
        <taxon>Spermatophyta</taxon>
        <taxon>Magnoliopsida</taxon>
        <taxon>eudicotyledons</taxon>
        <taxon>Gunneridae</taxon>
        <taxon>Pentapetalae</taxon>
        <taxon>asterids</taxon>
        <taxon>campanulids</taxon>
        <taxon>Asterales</taxon>
        <taxon>Asteraceae</taxon>
        <taxon>Carduoideae</taxon>
        <taxon>Cardueae</taxon>
        <taxon>Carduinae</taxon>
        <taxon>Cynara</taxon>
    </lineage>
</organism>
<gene>
    <name evidence="1" type="ORF">Ccrd_010999</name>
</gene>
<evidence type="ECO:0000313" key="1">
    <source>
        <dbReference type="EMBL" id="KVI10626.1"/>
    </source>
</evidence>
<proteinExistence type="predicted"/>
<protein>
    <submittedName>
        <fullName evidence="1">Uncharacterized protein</fullName>
    </submittedName>
</protein>
<name>A0A103YK55_CYNCS</name>
<comment type="caution">
    <text evidence="1">The sequence shown here is derived from an EMBL/GenBank/DDBJ whole genome shotgun (WGS) entry which is preliminary data.</text>
</comment>
<reference evidence="1 2" key="1">
    <citation type="journal article" date="2016" name="Sci. Rep.">
        <title>The genome sequence of the outbreeding globe artichoke constructed de novo incorporating a phase-aware low-pass sequencing strategy of F1 progeny.</title>
        <authorList>
            <person name="Scaglione D."/>
            <person name="Reyes-Chin-Wo S."/>
            <person name="Acquadro A."/>
            <person name="Froenicke L."/>
            <person name="Portis E."/>
            <person name="Beitel C."/>
            <person name="Tirone M."/>
            <person name="Mauro R."/>
            <person name="Lo Monaco A."/>
            <person name="Mauromicale G."/>
            <person name="Faccioli P."/>
            <person name="Cattivelli L."/>
            <person name="Rieseberg L."/>
            <person name="Michelmore R."/>
            <person name="Lanteri S."/>
        </authorList>
    </citation>
    <scope>NUCLEOTIDE SEQUENCE [LARGE SCALE GENOMIC DNA]</scope>
    <source>
        <strain evidence="1">2C</strain>
    </source>
</reference>
<dbReference type="Proteomes" id="UP000243975">
    <property type="component" value="Unassembled WGS sequence"/>
</dbReference>